<feature type="transmembrane region" description="Helical" evidence="1">
    <location>
        <begin position="75"/>
        <end position="96"/>
    </location>
</feature>
<dbReference type="RefSeq" id="WP_303734190.1">
    <property type="nucleotide sequence ID" value="NZ_CAKZHK010000007.1"/>
</dbReference>
<evidence type="ECO:0000313" key="3">
    <source>
        <dbReference type="Proteomes" id="UP000249432"/>
    </source>
</evidence>
<keyword evidence="1" id="KW-0812">Transmembrane</keyword>
<sequence>MAIRSHVYRPTDDLDERDGRRGYGGSDLWGHDDGVEPLDDDSLGALSPFNGGFPDYRIADDERVLVDVHSKRSTLVFPVLETILISGIMWGIIGMIDGAAGPFVDGGFGGLRQFLLIAWIIAIAWFFARPVTKWWRKRLVVTNYRVVARFAQDDVVDIPLDQVTGLHRRRSTLIFDVYRMPPLMVPNVAKVRRVKRVTTRRLRHCW</sequence>
<reference evidence="2 3" key="1">
    <citation type="submission" date="2017-08" db="EMBL/GenBank/DDBJ databases">
        <title>Infants hospitalized years apart are colonized by the same room-sourced microbial strains.</title>
        <authorList>
            <person name="Brooks B."/>
            <person name="Olm M.R."/>
            <person name="Firek B.A."/>
            <person name="Baker R."/>
            <person name="Thomas B.C."/>
            <person name="Morowitz M.J."/>
            <person name="Banfield J.F."/>
        </authorList>
    </citation>
    <scope>NUCLEOTIDE SEQUENCE [LARGE SCALE GENOMIC DNA]</scope>
    <source>
        <strain evidence="2">S2_003_000_R1_3</strain>
    </source>
</reference>
<dbReference type="AlphaFoldDB" id="A0A2W5T000"/>
<keyword evidence="1" id="KW-1133">Transmembrane helix</keyword>
<proteinExistence type="predicted"/>
<feature type="transmembrane region" description="Helical" evidence="1">
    <location>
        <begin position="108"/>
        <end position="128"/>
    </location>
</feature>
<dbReference type="EMBL" id="QFRA01000003">
    <property type="protein sequence ID" value="PZR06153.1"/>
    <property type="molecule type" value="Genomic_DNA"/>
</dbReference>
<evidence type="ECO:0008006" key="4">
    <source>
        <dbReference type="Google" id="ProtNLM"/>
    </source>
</evidence>
<accession>A0A2W5T000</accession>
<evidence type="ECO:0000313" key="2">
    <source>
        <dbReference type="EMBL" id="PZR06153.1"/>
    </source>
</evidence>
<gene>
    <name evidence="2" type="ORF">DI525_02320</name>
</gene>
<name>A0A2W5T000_9CORY</name>
<evidence type="ECO:0000256" key="1">
    <source>
        <dbReference type="SAM" id="Phobius"/>
    </source>
</evidence>
<organism evidence="2 3">
    <name type="scientific">Corynebacterium kroppenstedtii</name>
    <dbReference type="NCBI Taxonomy" id="161879"/>
    <lineage>
        <taxon>Bacteria</taxon>
        <taxon>Bacillati</taxon>
        <taxon>Actinomycetota</taxon>
        <taxon>Actinomycetes</taxon>
        <taxon>Mycobacteriales</taxon>
        <taxon>Corynebacteriaceae</taxon>
        <taxon>Corynebacterium</taxon>
    </lineage>
</organism>
<comment type="caution">
    <text evidence="2">The sequence shown here is derived from an EMBL/GenBank/DDBJ whole genome shotgun (WGS) entry which is preliminary data.</text>
</comment>
<protein>
    <recommendedName>
        <fullName evidence="4">DUF304 domain-containing protein</fullName>
    </recommendedName>
</protein>
<keyword evidence="1" id="KW-0472">Membrane</keyword>
<dbReference type="Proteomes" id="UP000249432">
    <property type="component" value="Unassembled WGS sequence"/>
</dbReference>